<evidence type="ECO:0000256" key="1">
    <source>
        <dbReference type="SAM" id="Phobius"/>
    </source>
</evidence>
<keyword evidence="1" id="KW-0812">Transmembrane</keyword>
<organism evidence="2">
    <name type="scientific">bioreactor metagenome</name>
    <dbReference type="NCBI Taxonomy" id="1076179"/>
    <lineage>
        <taxon>unclassified sequences</taxon>
        <taxon>metagenomes</taxon>
        <taxon>ecological metagenomes</taxon>
    </lineage>
</organism>
<keyword evidence="1" id="KW-0472">Membrane</keyword>
<name>A0A645ECD5_9ZZZZ</name>
<comment type="caution">
    <text evidence="2">The sequence shown here is derived from an EMBL/GenBank/DDBJ whole genome shotgun (WGS) entry which is preliminary data.</text>
</comment>
<sequence>MILSLAATGVAVALTLGILLLPPISPVTVIVNMLSTVVKLVNAVMQFWFFVASFVKAAPTGLVLSIGLLVSLWAGITVLAWSVSLYRITLKGIRTTK</sequence>
<proteinExistence type="predicted"/>
<feature type="transmembrane region" description="Helical" evidence="1">
    <location>
        <begin position="36"/>
        <end position="55"/>
    </location>
</feature>
<gene>
    <name evidence="2" type="ORF">SDC9_146179</name>
</gene>
<dbReference type="AlphaFoldDB" id="A0A645ECD5"/>
<evidence type="ECO:0000313" key="2">
    <source>
        <dbReference type="EMBL" id="MPM98989.1"/>
    </source>
</evidence>
<dbReference type="EMBL" id="VSSQ01045112">
    <property type="protein sequence ID" value="MPM98989.1"/>
    <property type="molecule type" value="Genomic_DNA"/>
</dbReference>
<accession>A0A645ECD5</accession>
<protein>
    <submittedName>
        <fullName evidence="2">Uncharacterized protein</fullName>
    </submittedName>
</protein>
<feature type="transmembrane region" description="Helical" evidence="1">
    <location>
        <begin position="62"/>
        <end position="83"/>
    </location>
</feature>
<keyword evidence="1" id="KW-1133">Transmembrane helix</keyword>
<reference evidence="2" key="1">
    <citation type="submission" date="2019-08" db="EMBL/GenBank/DDBJ databases">
        <authorList>
            <person name="Kucharzyk K."/>
            <person name="Murdoch R.W."/>
            <person name="Higgins S."/>
            <person name="Loffler F."/>
        </authorList>
    </citation>
    <scope>NUCLEOTIDE SEQUENCE</scope>
</reference>